<accession>A0A9W8P5U8</accession>
<feature type="signal peptide" evidence="2">
    <location>
        <begin position="1"/>
        <end position="19"/>
    </location>
</feature>
<name>A0A9W8P5U8_9AGAR</name>
<dbReference type="Proteomes" id="UP001142393">
    <property type="component" value="Unassembled WGS sequence"/>
</dbReference>
<gene>
    <name evidence="3" type="ORF">DFH05DRAFT_1479953</name>
</gene>
<proteinExistence type="predicted"/>
<feature type="active site" description="Proton acceptor" evidence="1">
    <location>
        <position position="190"/>
    </location>
</feature>
<keyword evidence="4" id="KW-1185">Reference proteome</keyword>
<dbReference type="EMBL" id="JANVFU010000003">
    <property type="protein sequence ID" value="KAJ3747457.1"/>
    <property type="molecule type" value="Genomic_DNA"/>
</dbReference>
<evidence type="ECO:0000313" key="3">
    <source>
        <dbReference type="EMBL" id="KAJ3747457.1"/>
    </source>
</evidence>
<dbReference type="GO" id="GO:0006508">
    <property type="term" value="P:proteolysis"/>
    <property type="evidence" value="ECO:0007669"/>
    <property type="project" value="InterPro"/>
</dbReference>
<protein>
    <submittedName>
        <fullName evidence="3">Peptidase A4 family-domain-containing protein</fullName>
    </submittedName>
</protein>
<dbReference type="SUPFAM" id="SSF49899">
    <property type="entry name" value="Concanavalin A-like lectins/glucanases"/>
    <property type="match status" value="1"/>
</dbReference>
<evidence type="ECO:0000256" key="2">
    <source>
        <dbReference type="SAM" id="SignalP"/>
    </source>
</evidence>
<dbReference type="InterPro" id="IPR013320">
    <property type="entry name" value="ConA-like_dom_sf"/>
</dbReference>
<feature type="chain" id="PRO_5040979168" evidence="2">
    <location>
        <begin position="20"/>
        <end position="265"/>
    </location>
</feature>
<dbReference type="Gene3D" id="2.60.120.700">
    <property type="entry name" value="Peptidase G1"/>
    <property type="match status" value="1"/>
</dbReference>
<dbReference type="GO" id="GO:0070007">
    <property type="term" value="F:glutamic-type endopeptidase activity"/>
    <property type="evidence" value="ECO:0007669"/>
    <property type="project" value="InterPro"/>
</dbReference>
<dbReference type="PANTHER" id="PTHR37536">
    <property type="entry name" value="PUTATIVE (AFU_ORTHOLOGUE AFUA_3G02970)-RELATED"/>
    <property type="match status" value="1"/>
</dbReference>
<dbReference type="InterPro" id="IPR000250">
    <property type="entry name" value="Peptidase_G1"/>
</dbReference>
<evidence type="ECO:0000313" key="4">
    <source>
        <dbReference type="Proteomes" id="UP001142393"/>
    </source>
</evidence>
<organism evidence="3 4">
    <name type="scientific">Lentinula detonsa</name>
    <dbReference type="NCBI Taxonomy" id="2804962"/>
    <lineage>
        <taxon>Eukaryota</taxon>
        <taxon>Fungi</taxon>
        <taxon>Dikarya</taxon>
        <taxon>Basidiomycota</taxon>
        <taxon>Agaricomycotina</taxon>
        <taxon>Agaricomycetes</taxon>
        <taxon>Agaricomycetidae</taxon>
        <taxon>Agaricales</taxon>
        <taxon>Marasmiineae</taxon>
        <taxon>Omphalotaceae</taxon>
        <taxon>Lentinula</taxon>
    </lineage>
</organism>
<comment type="caution">
    <text evidence="3">The sequence shown here is derived from an EMBL/GenBank/DDBJ whole genome shotgun (WGS) entry which is preliminary data.</text>
</comment>
<keyword evidence="2" id="KW-0732">Signal</keyword>
<dbReference type="CDD" id="cd13426">
    <property type="entry name" value="Peptidase_G1"/>
    <property type="match status" value="1"/>
</dbReference>
<evidence type="ECO:0000256" key="1">
    <source>
        <dbReference type="PIRSR" id="PIRSR600250-50"/>
    </source>
</evidence>
<dbReference type="PANTHER" id="PTHR37536:SF1">
    <property type="entry name" value="ASPERGILLOPEPSIN, PUTAITVE (AFU_ORTHOLOGUE AFUA_7G01200)"/>
    <property type="match status" value="1"/>
</dbReference>
<dbReference type="AlphaFoldDB" id="A0A9W8P5U8"/>
<dbReference type="InterPro" id="IPR038656">
    <property type="entry name" value="Peptidase_G1_sf"/>
</dbReference>
<reference evidence="3 4" key="1">
    <citation type="journal article" date="2023" name="Proc. Natl. Acad. Sci. U.S.A.">
        <title>A global phylogenomic analysis of the shiitake genus Lentinula.</title>
        <authorList>
            <person name="Sierra-Patev S."/>
            <person name="Min B."/>
            <person name="Naranjo-Ortiz M."/>
            <person name="Looney B."/>
            <person name="Konkel Z."/>
            <person name="Slot J.C."/>
            <person name="Sakamoto Y."/>
            <person name="Steenwyk J.L."/>
            <person name="Rokas A."/>
            <person name="Carro J."/>
            <person name="Camarero S."/>
            <person name="Ferreira P."/>
            <person name="Molpeceres G."/>
            <person name="Ruiz-Duenas F.J."/>
            <person name="Serrano A."/>
            <person name="Henrissat B."/>
            <person name="Drula E."/>
            <person name="Hughes K.W."/>
            <person name="Mata J.L."/>
            <person name="Ishikawa N.K."/>
            <person name="Vargas-Isla R."/>
            <person name="Ushijima S."/>
            <person name="Smith C.A."/>
            <person name="Donoghue J."/>
            <person name="Ahrendt S."/>
            <person name="Andreopoulos W."/>
            <person name="He G."/>
            <person name="LaButti K."/>
            <person name="Lipzen A."/>
            <person name="Ng V."/>
            <person name="Riley R."/>
            <person name="Sandor L."/>
            <person name="Barry K."/>
            <person name="Martinez A.T."/>
            <person name="Xiao Y."/>
            <person name="Gibbons J.G."/>
            <person name="Terashima K."/>
            <person name="Grigoriev I.V."/>
            <person name="Hibbett D."/>
        </authorList>
    </citation>
    <scope>NUCLEOTIDE SEQUENCE [LARGE SCALE GENOMIC DNA]</scope>
    <source>
        <strain evidence="3 4">TFB7810</strain>
    </source>
</reference>
<sequence length="265" mass="28927">MSFMLLVASILLTMALNSSIFPLPITNAQPTRSLTARTHHVSTTENWAGVCIHPPQTERFTRVIGTFTLPHVPDPSFSTGKEASFWVGFDGHRSDHILQAGVDCAVDKSGNVKFTAWTEWSPEKATFYDATRLDMAAGDQIEVEVNVLEQGTEGSITLLNKSNGKALTQSMRLQGGAQPIQGEQAEWIVENHDLALPTSGFVKVPFLNFGTVAFSDCYASTDKGTKMDLSQPSIYRLRPKGINSKVTDVDIVSGRGISGFNVRHL</sequence>
<dbReference type="Pfam" id="PF01828">
    <property type="entry name" value="Peptidase_A4"/>
    <property type="match status" value="1"/>
</dbReference>